<dbReference type="InterPro" id="IPR014710">
    <property type="entry name" value="RmlC-like_jellyroll"/>
</dbReference>
<dbReference type="EMBL" id="RWJF01000001">
    <property type="protein sequence ID" value="RST31296.1"/>
    <property type="molecule type" value="Genomic_DNA"/>
</dbReference>
<dbReference type="Pfam" id="PF13545">
    <property type="entry name" value="HTH_Crp_2"/>
    <property type="match status" value="1"/>
</dbReference>
<dbReference type="SUPFAM" id="SSF46785">
    <property type="entry name" value="Winged helix' DNA-binding domain"/>
    <property type="match status" value="1"/>
</dbReference>
<keyword evidence="3" id="KW-0804">Transcription</keyword>
<dbReference type="AlphaFoldDB" id="A0A429VBN8"/>
<dbReference type="GO" id="GO:0003677">
    <property type="term" value="F:DNA binding"/>
    <property type="evidence" value="ECO:0007669"/>
    <property type="project" value="UniProtKB-KW"/>
</dbReference>
<evidence type="ECO:0000256" key="2">
    <source>
        <dbReference type="ARBA" id="ARBA00023125"/>
    </source>
</evidence>
<feature type="domain" description="HTH crp-type" evidence="4">
    <location>
        <begin position="145"/>
        <end position="219"/>
    </location>
</feature>
<reference evidence="5 6" key="1">
    <citation type="submission" date="2018-12" db="EMBL/GenBank/DDBJ databases">
        <title>Sphingomonas sp. HMF7854 Genome sequencing and assembly.</title>
        <authorList>
            <person name="Cha I."/>
            <person name="Kang H."/>
            <person name="Kim H."/>
            <person name="Kang J."/>
            <person name="Joh K."/>
        </authorList>
    </citation>
    <scope>NUCLEOTIDE SEQUENCE [LARGE SCALE GENOMIC DNA]</scope>
    <source>
        <strain evidence="5 6">HMF7854</strain>
    </source>
</reference>
<accession>A0A429VBN8</accession>
<dbReference type="Gene3D" id="1.10.10.10">
    <property type="entry name" value="Winged helix-like DNA-binding domain superfamily/Winged helix DNA-binding domain"/>
    <property type="match status" value="1"/>
</dbReference>
<name>A0A429VBN8_9SPHN</name>
<dbReference type="InterPro" id="IPR018490">
    <property type="entry name" value="cNMP-bd_dom_sf"/>
</dbReference>
<dbReference type="Pfam" id="PF00027">
    <property type="entry name" value="cNMP_binding"/>
    <property type="match status" value="1"/>
</dbReference>
<dbReference type="Proteomes" id="UP000274661">
    <property type="component" value="Unassembled WGS sequence"/>
</dbReference>
<dbReference type="PROSITE" id="PS51063">
    <property type="entry name" value="HTH_CRP_2"/>
    <property type="match status" value="1"/>
</dbReference>
<dbReference type="SMART" id="SM00419">
    <property type="entry name" value="HTH_CRP"/>
    <property type="match status" value="1"/>
</dbReference>
<dbReference type="RefSeq" id="WP_126719124.1">
    <property type="nucleotide sequence ID" value="NZ_RWJF01000001.1"/>
</dbReference>
<keyword evidence="6" id="KW-1185">Reference proteome</keyword>
<evidence type="ECO:0000313" key="5">
    <source>
        <dbReference type="EMBL" id="RST31296.1"/>
    </source>
</evidence>
<evidence type="ECO:0000313" key="6">
    <source>
        <dbReference type="Proteomes" id="UP000274661"/>
    </source>
</evidence>
<dbReference type="OrthoDB" id="6155297at2"/>
<sequence>MDNRFIDKLRNFSELSAEAILALRQATDHPRSIQARRDLIREGDRPGPVFVILDGWACRYKILPDGGRQILAYLMPGDCCDLHVGLLAEMDHSIQTITSAAVATVGRDQMEEIFSCHPEVGRAMYIAQLVDEGTMRAWITSMGRRSSIERVAHLMCELYIRCRNIGLTTDMVVSLPFSQILLADSLGMTPVHLNRVLKELRSRGAMELQRGKLIIVDPKRLVQIAGFDENYLHRRFRPAGESRQINDHLDNAR</sequence>
<dbReference type="InterPro" id="IPR012318">
    <property type="entry name" value="HTH_CRP"/>
</dbReference>
<dbReference type="InterPro" id="IPR036390">
    <property type="entry name" value="WH_DNA-bd_sf"/>
</dbReference>
<dbReference type="GO" id="GO:0006355">
    <property type="term" value="P:regulation of DNA-templated transcription"/>
    <property type="evidence" value="ECO:0007669"/>
    <property type="project" value="InterPro"/>
</dbReference>
<dbReference type="Gene3D" id="2.60.120.10">
    <property type="entry name" value="Jelly Rolls"/>
    <property type="match status" value="1"/>
</dbReference>
<comment type="caution">
    <text evidence="5">The sequence shown here is derived from an EMBL/GenBank/DDBJ whole genome shotgun (WGS) entry which is preliminary data.</text>
</comment>
<keyword evidence="2" id="KW-0238">DNA-binding</keyword>
<dbReference type="SUPFAM" id="SSF51206">
    <property type="entry name" value="cAMP-binding domain-like"/>
    <property type="match status" value="1"/>
</dbReference>
<evidence type="ECO:0000256" key="1">
    <source>
        <dbReference type="ARBA" id="ARBA00023015"/>
    </source>
</evidence>
<keyword evidence="1" id="KW-0805">Transcription regulation</keyword>
<dbReference type="InterPro" id="IPR000595">
    <property type="entry name" value="cNMP-bd_dom"/>
</dbReference>
<dbReference type="InterPro" id="IPR036388">
    <property type="entry name" value="WH-like_DNA-bd_sf"/>
</dbReference>
<organism evidence="5 6">
    <name type="scientific">Sphingomonas ginkgonis</name>
    <dbReference type="NCBI Taxonomy" id="2315330"/>
    <lineage>
        <taxon>Bacteria</taxon>
        <taxon>Pseudomonadati</taxon>
        <taxon>Pseudomonadota</taxon>
        <taxon>Alphaproteobacteria</taxon>
        <taxon>Sphingomonadales</taxon>
        <taxon>Sphingomonadaceae</taxon>
        <taxon>Sphingomonas</taxon>
    </lineage>
</organism>
<protein>
    <submittedName>
        <fullName evidence="5">Crp/Fnr family transcriptional regulator</fullName>
    </submittedName>
</protein>
<proteinExistence type="predicted"/>
<evidence type="ECO:0000256" key="3">
    <source>
        <dbReference type="ARBA" id="ARBA00023163"/>
    </source>
</evidence>
<dbReference type="CDD" id="cd00038">
    <property type="entry name" value="CAP_ED"/>
    <property type="match status" value="1"/>
</dbReference>
<gene>
    <name evidence="5" type="ORF">HMF7854_10955</name>
</gene>
<evidence type="ECO:0000259" key="4">
    <source>
        <dbReference type="PROSITE" id="PS51063"/>
    </source>
</evidence>